<evidence type="ECO:0000313" key="5">
    <source>
        <dbReference type="WBParaSite" id="EVEC_0001079901-mRNA-1"/>
    </source>
</evidence>
<dbReference type="SMART" id="SM00185">
    <property type="entry name" value="ARM"/>
    <property type="match status" value="5"/>
</dbReference>
<feature type="compositionally biased region" description="Low complexity" evidence="2">
    <location>
        <begin position="72"/>
        <end position="87"/>
    </location>
</feature>
<dbReference type="Pfam" id="PF00514">
    <property type="entry name" value="Arm"/>
    <property type="match status" value="1"/>
</dbReference>
<dbReference type="InterPro" id="IPR000225">
    <property type="entry name" value="Armadillo"/>
</dbReference>
<feature type="region of interest" description="Disordered" evidence="2">
    <location>
        <begin position="896"/>
        <end position="922"/>
    </location>
</feature>
<sequence>MDNYSHEYGPHCSPAEPLRSTVTPESRSTLNSRVSPKSGLVAASSQISQQMGHSQITSYPSNPLSQNASVHSNPVPSQVPSYQPSPSTKVPPNGAYMFRVQMWTNNFDSGVQSMNHSAAPSVLSMSSLRAGSQMSTVSEDTSAHIDLTDQQQMKFENIPANIGRGAQEGETRKAIPEVIHLLSDHDEVVVQRAATMVQNIAKMDSEQPNYAKPWINALEGIIKAALGALFQISSRADGLESILRVNDETNGDLLVSVIHHIKFNGGSARYAILTFHTIIAEKSKAVRNIECARAAGALEAVTAFLDREDNEKLLSVLIECVKILCDKCTEQKEKFIKLHGPSKAFGILRTFQYESLLWRTASLIRMLSNTDPSAIVNSGGYDVLPQLLNHGSQRVVTTALECIRNMSDVVAKDIDVLKLLEKLLQLLGAMDASIVLYCVGILSNLLANNQRNKEYVFNQNGITALFRVLLNSCNIPANTVSLQQKVEDIQERALATLRHLCVNNSHHIEAQKAVFQPECAEFLLRKLLEMRPAILKQTLQILSKAVNQDSNLINFRDVCIRMPNGEEATFAKQIIVVLQAACRQLPSTQKIEEISVCDLILLSLSTLQAMCKNRNLLQQVAYFIKAPGFLYCEGEKAVILPIFCLFQRFVDNERVKHSALGLLSELALDHETGAGFAADGVLMNAFQHYMNCRNENFESLARLAYDRSIEGRNLAATYSSSDGRHTVGGCSGAHIGSSYGMQYPSAQSQYSSPYNSNSYGQHVPYAPVHSSIPTPIQYNMPGHSSQRHTEMLCQEETYLPTNGNVPSMYGREGPSQPVDMSSNMDYMEDWPQDLSSLSLSENDPFANVFCSQNLDAQPRSQQSVRPVYSAVNRSHEAVPGGSYCCPGPPMMDYGPPAESMHVGSPETPGSWRGPLTFSDYPM</sequence>
<dbReference type="GO" id="GO:0007155">
    <property type="term" value="P:cell adhesion"/>
    <property type="evidence" value="ECO:0007669"/>
    <property type="project" value="InterPro"/>
</dbReference>
<reference evidence="5" key="1">
    <citation type="submission" date="2017-02" db="UniProtKB">
        <authorList>
            <consortium name="WormBaseParasite"/>
        </authorList>
    </citation>
    <scope>IDENTIFICATION</scope>
</reference>
<dbReference type="OrthoDB" id="195736at2759"/>
<keyword evidence="1" id="KW-0217">Developmental protein</keyword>
<dbReference type="WBParaSite" id="EVEC_0001079901-mRNA-1">
    <property type="protein sequence ID" value="EVEC_0001079901-mRNA-1"/>
    <property type="gene ID" value="EVEC_0001079901"/>
</dbReference>
<gene>
    <name evidence="3" type="ORF">EVEC_LOCUS10124</name>
</gene>
<feature type="compositionally biased region" description="Polar residues" evidence="2">
    <location>
        <begin position="20"/>
        <end position="35"/>
    </location>
</feature>
<dbReference type="InterPro" id="IPR016024">
    <property type="entry name" value="ARM-type_fold"/>
</dbReference>
<dbReference type="Gene3D" id="1.25.10.10">
    <property type="entry name" value="Leucine-rich Repeat Variant"/>
    <property type="match status" value="1"/>
</dbReference>
<reference evidence="3 4" key="2">
    <citation type="submission" date="2018-10" db="EMBL/GenBank/DDBJ databases">
        <authorList>
            <consortium name="Pathogen Informatics"/>
        </authorList>
    </citation>
    <scope>NUCLEOTIDE SEQUENCE [LARGE SCALE GENOMIC DNA]</scope>
</reference>
<dbReference type="SUPFAM" id="SSF48371">
    <property type="entry name" value="ARM repeat"/>
    <property type="match status" value="1"/>
</dbReference>
<evidence type="ECO:0000313" key="4">
    <source>
        <dbReference type="Proteomes" id="UP000274131"/>
    </source>
</evidence>
<proteinExistence type="predicted"/>
<name>A0A0N4VIX8_ENTVE</name>
<evidence type="ECO:0000313" key="3">
    <source>
        <dbReference type="EMBL" id="VDD95373.1"/>
    </source>
</evidence>
<feature type="region of interest" description="Disordered" evidence="2">
    <location>
        <begin position="1"/>
        <end position="90"/>
    </location>
</feature>
<dbReference type="AlphaFoldDB" id="A0A0N4VIX8"/>
<keyword evidence="4" id="KW-1185">Reference proteome</keyword>
<dbReference type="EMBL" id="UXUI01010556">
    <property type="protein sequence ID" value="VDD95373.1"/>
    <property type="molecule type" value="Genomic_DNA"/>
</dbReference>
<dbReference type="InterPro" id="IPR011989">
    <property type="entry name" value="ARM-like"/>
</dbReference>
<dbReference type="Proteomes" id="UP000274131">
    <property type="component" value="Unassembled WGS sequence"/>
</dbReference>
<protein>
    <submittedName>
        <fullName evidence="5">Armadillo/beta-catenin-like repeat protein</fullName>
    </submittedName>
</protein>
<dbReference type="PANTHER" id="PTHR45976">
    <property type="entry name" value="ARMADILLO SEGMENT POLARITY PROTEIN"/>
    <property type="match status" value="1"/>
</dbReference>
<dbReference type="InterPro" id="IPR013284">
    <property type="entry name" value="Beta-catenin"/>
</dbReference>
<dbReference type="STRING" id="51028.A0A0N4VIX8"/>
<organism evidence="5">
    <name type="scientific">Enterobius vermicularis</name>
    <name type="common">Human pinworm</name>
    <dbReference type="NCBI Taxonomy" id="51028"/>
    <lineage>
        <taxon>Eukaryota</taxon>
        <taxon>Metazoa</taxon>
        <taxon>Ecdysozoa</taxon>
        <taxon>Nematoda</taxon>
        <taxon>Chromadorea</taxon>
        <taxon>Rhabditida</taxon>
        <taxon>Spirurina</taxon>
        <taxon>Oxyuridomorpha</taxon>
        <taxon>Oxyuroidea</taxon>
        <taxon>Oxyuridae</taxon>
        <taxon>Enterobius</taxon>
    </lineage>
</organism>
<feature type="compositionally biased region" description="Polar residues" evidence="2">
    <location>
        <begin position="43"/>
        <end position="71"/>
    </location>
</feature>
<evidence type="ECO:0000256" key="1">
    <source>
        <dbReference type="ARBA" id="ARBA00022473"/>
    </source>
</evidence>
<accession>A0A0N4VIX8</accession>
<evidence type="ECO:0000256" key="2">
    <source>
        <dbReference type="SAM" id="MobiDB-lite"/>
    </source>
</evidence>
<dbReference type="GO" id="GO:0045296">
    <property type="term" value="F:cadherin binding"/>
    <property type="evidence" value="ECO:0007669"/>
    <property type="project" value="InterPro"/>
</dbReference>